<evidence type="ECO:0000313" key="1">
    <source>
        <dbReference type="EMBL" id="ABV12420.1"/>
    </source>
</evidence>
<gene>
    <name evidence="1" type="ordered locus">CKO_01280</name>
</gene>
<dbReference type="HOGENOM" id="CLU_3005863_0_0_6"/>
<dbReference type="AlphaFoldDB" id="A8AG08"/>
<dbReference type="EMBL" id="CP000822">
    <property type="protein sequence ID" value="ABV12420.1"/>
    <property type="molecule type" value="Genomic_DNA"/>
</dbReference>
<sequence>MCVCHYDSPSPQVFLIINVLKIVKNNRNRGFIIVFLRNFTAWAIFPRRVNKKVRLV</sequence>
<dbReference type="KEGG" id="cko:CKO_01280"/>
<dbReference type="STRING" id="290338.CKO_01280"/>
<proteinExistence type="predicted"/>
<accession>A8AG08</accession>
<keyword evidence="2" id="KW-1185">Reference proteome</keyword>
<dbReference type="Proteomes" id="UP000008148">
    <property type="component" value="Chromosome"/>
</dbReference>
<reference evidence="1 2" key="1">
    <citation type="submission" date="2007-08" db="EMBL/GenBank/DDBJ databases">
        <authorList>
            <consortium name="The Citrobacter koseri Genome Sequencing Project"/>
            <person name="McClelland M."/>
            <person name="Sanderson E.K."/>
            <person name="Porwollik S."/>
            <person name="Spieth J."/>
            <person name="Clifton W.S."/>
            <person name="Latreille P."/>
            <person name="Courtney L."/>
            <person name="Wang C."/>
            <person name="Pepin K."/>
            <person name="Bhonagiri V."/>
            <person name="Nash W."/>
            <person name="Johnson M."/>
            <person name="Thiruvilangam P."/>
            <person name="Wilson R."/>
        </authorList>
    </citation>
    <scope>NUCLEOTIDE SEQUENCE [LARGE SCALE GENOMIC DNA]</scope>
    <source>
        <strain evidence="2">ATCC BAA-895 / CDC 4225-83 / SGSC4696</strain>
    </source>
</reference>
<organism evidence="1 2">
    <name type="scientific">Citrobacter koseri (strain ATCC BAA-895 / CDC 4225-83 / SGSC4696)</name>
    <dbReference type="NCBI Taxonomy" id="290338"/>
    <lineage>
        <taxon>Bacteria</taxon>
        <taxon>Pseudomonadati</taxon>
        <taxon>Pseudomonadota</taxon>
        <taxon>Gammaproteobacteria</taxon>
        <taxon>Enterobacterales</taxon>
        <taxon>Enterobacteriaceae</taxon>
        <taxon>Citrobacter</taxon>
    </lineage>
</organism>
<evidence type="ECO:0000313" key="2">
    <source>
        <dbReference type="Proteomes" id="UP000008148"/>
    </source>
</evidence>
<name>A8AG08_CITK8</name>
<protein>
    <submittedName>
        <fullName evidence="1">Uncharacterized protein</fullName>
    </submittedName>
</protein>